<name>A0ABW3SVX0_9BACT</name>
<feature type="domain" description="DinB-like" evidence="1">
    <location>
        <begin position="11"/>
        <end position="168"/>
    </location>
</feature>
<organism evidence="2 3">
    <name type="scientific">Pontibacter rugosus</name>
    <dbReference type="NCBI Taxonomy" id="1745966"/>
    <lineage>
        <taxon>Bacteria</taxon>
        <taxon>Pseudomonadati</taxon>
        <taxon>Bacteroidota</taxon>
        <taxon>Cytophagia</taxon>
        <taxon>Cytophagales</taxon>
        <taxon>Hymenobacteraceae</taxon>
        <taxon>Pontibacter</taxon>
    </lineage>
</organism>
<accession>A0ABW3SVX0</accession>
<dbReference type="InterPro" id="IPR024775">
    <property type="entry name" value="DinB-like"/>
</dbReference>
<evidence type="ECO:0000259" key="1">
    <source>
        <dbReference type="Pfam" id="PF12867"/>
    </source>
</evidence>
<protein>
    <submittedName>
        <fullName evidence="2">DinB family protein</fullName>
    </submittedName>
</protein>
<proteinExistence type="predicted"/>
<keyword evidence="3" id="KW-1185">Reference proteome</keyword>
<evidence type="ECO:0000313" key="3">
    <source>
        <dbReference type="Proteomes" id="UP001597094"/>
    </source>
</evidence>
<dbReference type="SUPFAM" id="SSF109854">
    <property type="entry name" value="DinB/YfiT-like putative metalloenzymes"/>
    <property type="match status" value="1"/>
</dbReference>
<comment type="caution">
    <text evidence="2">The sequence shown here is derived from an EMBL/GenBank/DDBJ whole genome shotgun (WGS) entry which is preliminary data.</text>
</comment>
<sequence>MDAKLESKYLRLEQTRNLLLDELESLDDAQLNSMPAAGKWSLNQHVAHLVIVDDAALGGIRYKLQQQDKLRDSTFAQAVKAFLLKVALKSGKKYKAPAAVATVPDTAHLPALRQNWDKVRFQLEDELTSMPHHLLDKGIFKHPRVGYLNINQTLSFLQDHFDHHVQIMQRIKSELIN</sequence>
<dbReference type="Pfam" id="PF12867">
    <property type="entry name" value="DinB_2"/>
    <property type="match status" value="1"/>
</dbReference>
<evidence type="ECO:0000313" key="2">
    <source>
        <dbReference type="EMBL" id="MFD1188455.1"/>
    </source>
</evidence>
<dbReference type="Gene3D" id="1.20.120.450">
    <property type="entry name" value="dinb family like domain"/>
    <property type="match status" value="1"/>
</dbReference>
<dbReference type="InterPro" id="IPR034660">
    <property type="entry name" value="DinB/YfiT-like"/>
</dbReference>
<dbReference type="EMBL" id="JBHTLD010000277">
    <property type="protein sequence ID" value="MFD1188455.1"/>
    <property type="molecule type" value="Genomic_DNA"/>
</dbReference>
<reference evidence="3" key="1">
    <citation type="journal article" date="2019" name="Int. J. Syst. Evol. Microbiol.">
        <title>The Global Catalogue of Microorganisms (GCM) 10K type strain sequencing project: providing services to taxonomists for standard genome sequencing and annotation.</title>
        <authorList>
            <consortium name="The Broad Institute Genomics Platform"/>
            <consortium name="The Broad Institute Genome Sequencing Center for Infectious Disease"/>
            <person name="Wu L."/>
            <person name="Ma J."/>
        </authorList>
    </citation>
    <scope>NUCLEOTIDE SEQUENCE [LARGE SCALE GENOMIC DNA]</scope>
    <source>
        <strain evidence="3">JCM 31319</strain>
    </source>
</reference>
<gene>
    <name evidence="2" type="ORF">ACFQ2O_19750</name>
</gene>
<dbReference type="Proteomes" id="UP001597094">
    <property type="component" value="Unassembled WGS sequence"/>
</dbReference>